<keyword evidence="2" id="KW-1185">Reference proteome</keyword>
<reference evidence="2" key="1">
    <citation type="journal article" date="2022" name="Mol. Ecol. Resour.">
        <title>The genomes of chicory, endive, great burdock and yacon provide insights into Asteraceae palaeo-polyploidization history and plant inulin production.</title>
        <authorList>
            <person name="Fan W."/>
            <person name="Wang S."/>
            <person name="Wang H."/>
            <person name="Wang A."/>
            <person name="Jiang F."/>
            <person name="Liu H."/>
            <person name="Zhao H."/>
            <person name="Xu D."/>
            <person name="Zhang Y."/>
        </authorList>
    </citation>
    <scope>NUCLEOTIDE SEQUENCE [LARGE SCALE GENOMIC DNA]</scope>
    <source>
        <strain evidence="2">cv. Niubang</strain>
    </source>
</reference>
<dbReference type="EMBL" id="CM042049">
    <property type="protein sequence ID" value="KAI3748478.1"/>
    <property type="molecule type" value="Genomic_DNA"/>
</dbReference>
<protein>
    <submittedName>
        <fullName evidence="1">Uncharacterized protein</fullName>
    </submittedName>
</protein>
<proteinExistence type="predicted"/>
<dbReference type="Proteomes" id="UP001055879">
    <property type="component" value="Linkage Group LG03"/>
</dbReference>
<comment type="caution">
    <text evidence="1">The sequence shown here is derived from an EMBL/GenBank/DDBJ whole genome shotgun (WGS) entry which is preliminary data.</text>
</comment>
<organism evidence="1 2">
    <name type="scientific">Arctium lappa</name>
    <name type="common">Greater burdock</name>
    <name type="synonym">Lappa major</name>
    <dbReference type="NCBI Taxonomy" id="4217"/>
    <lineage>
        <taxon>Eukaryota</taxon>
        <taxon>Viridiplantae</taxon>
        <taxon>Streptophyta</taxon>
        <taxon>Embryophyta</taxon>
        <taxon>Tracheophyta</taxon>
        <taxon>Spermatophyta</taxon>
        <taxon>Magnoliopsida</taxon>
        <taxon>eudicotyledons</taxon>
        <taxon>Gunneridae</taxon>
        <taxon>Pentapetalae</taxon>
        <taxon>asterids</taxon>
        <taxon>campanulids</taxon>
        <taxon>Asterales</taxon>
        <taxon>Asteraceae</taxon>
        <taxon>Carduoideae</taxon>
        <taxon>Cardueae</taxon>
        <taxon>Arctiinae</taxon>
        <taxon>Arctium</taxon>
    </lineage>
</organism>
<sequence length="269" mass="30444">MAISSFFFFFLFPPPSSLFVTAMSILNSVALITAGYTEMNGKNKQYAKFFDAANSSRKPKDHKLASRNGMLLFYTPSFLLGLASFAILPLQDPRFFMLVLVLTLHFFKRILEVLFVHKFSGFMMLNAATTIGSSYAVSTATMIYSQYLCQEFAEPSVDLKYVGVGMFLVGISGNFYHHYLLSNLRKKGEREYKIPKGGLFALVICPHYLFEVIGFIGVACISQTPYAFSFAFGTTFLLMGRSHATRKWYLSKFGEDFHKDIKALIPYLF</sequence>
<gene>
    <name evidence="1" type="ORF">L6452_11569</name>
</gene>
<name>A0ACB9DP52_ARCLA</name>
<evidence type="ECO:0000313" key="1">
    <source>
        <dbReference type="EMBL" id="KAI3748478.1"/>
    </source>
</evidence>
<accession>A0ACB9DP52</accession>
<evidence type="ECO:0000313" key="2">
    <source>
        <dbReference type="Proteomes" id="UP001055879"/>
    </source>
</evidence>
<reference evidence="1 2" key="2">
    <citation type="journal article" date="2022" name="Mol. Ecol. Resour.">
        <title>The genomes of chicory, endive, great burdock and yacon provide insights into Asteraceae paleo-polyploidization history and plant inulin production.</title>
        <authorList>
            <person name="Fan W."/>
            <person name="Wang S."/>
            <person name="Wang H."/>
            <person name="Wang A."/>
            <person name="Jiang F."/>
            <person name="Liu H."/>
            <person name="Zhao H."/>
            <person name="Xu D."/>
            <person name="Zhang Y."/>
        </authorList>
    </citation>
    <scope>NUCLEOTIDE SEQUENCE [LARGE SCALE GENOMIC DNA]</scope>
    <source>
        <strain evidence="2">cv. Niubang</strain>
    </source>
</reference>